<dbReference type="Proteomes" id="UP000030001">
    <property type="component" value="Unassembled WGS sequence"/>
</dbReference>
<name>A0A099YD75_LIMMU</name>
<evidence type="ECO:0000313" key="5">
    <source>
        <dbReference type="Proteomes" id="UP000030001"/>
    </source>
</evidence>
<reference evidence="2 5" key="1">
    <citation type="submission" date="2014-09" db="EMBL/GenBank/DDBJ databases">
        <title>Lactobacillus mucosae CRL573 Genome Sequencing.</title>
        <authorList>
            <person name="Bleckwedel J."/>
            <person name="Teran L.C."/>
            <person name="Bonacina J."/>
            <person name="Saavedra L."/>
            <person name="Mozzi F.B."/>
            <person name="Raya R.R."/>
        </authorList>
    </citation>
    <scope>NUCLEOTIDE SEQUENCE [LARGE SCALE GENOMIC DNA]</scope>
    <source>
        <strain evidence="2 5">CRL573</strain>
    </source>
</reference>
<evidence type="ECO:0000313" key="3">
    <source>
        <dbReference type="EMBL" id="MDC2827536.1"/>
    </source>
</evidence>
<evidence type="ECO:0000256" key="1">
    <source>
        <dbReference type="SAM" id="Phobius"/>
    </source>
</evidence>
<feature type="transmembrane region" description="Helical" evidence="1">
    <location>
        <begin position="32"/>
        <end position="57"/>
    </location>
</feature>
<dbReference type="Pfam" id="PF11151">
    <property type="entry name" value="DUF2929"/>
    <property type="match status" value="1"/>
</dbReference>
<protein>
    <submittedName>
        <fullName evidence="3">YjzD family protein</fullName>
    </submittedName>
</protein>
<dbReference type="Proteomes" id="UP001218021">
    <property type="component" value="Unassembled WGS sequence"/>
</dbReference>
<keyword evidence="1" id="KW-0812">Transmembrane</keyword>
<proteinExistence type="predicted"/>
<reference evidence="4 6" key="2">
    <citation type="submission" date="2020-10" db="EMBL/GenBank/DDBJ databases">
        <title>Genome sequencing of Lactobacillus mucosae KCTC 21011.</title>
        <authorList>
            <person name="Kim J."/>
        </authorList>
    </citation>
    <scope>NUCLEOTIDE SEQUENCE [LARGE SCALE GENOMIC DNA]</scope>
    <source>
        <strain evidence="4 6">LM011</strain>
    </source>
</reference>
<dbReference type="Proteomes" id="UP000593929">
    <property type="component" value="Chromosome"/>
</dbReference>
<sequence length="67" mass="7155">MRTIGKEIMIIIWSFILGDVLGYIAGQLESCTVNYVTTGIVAVVVALLATNCISLISKQANPEKAAK</sequence>
<feature type="transmembrane region" description="Helical" evidence="1">
    <location>
        <begin position="7"/>
        <end position="26"/>
    </location>
</feature>
<organism evidence="2 5">
    <name type="scientific">Limosilactobacillus mucosae</name>
    <name type="common">Lactobacillus mucosae</name>
    <dbReference type="NCBI Taxonomy" id="97478"/>
    <lineage>
        <taxon>Bacteria</taxon>
        <taxon>Bacillati</taxon>
        <taxon>Bacillota</taxon>
        <taxon>Bacilli</taxon>
        <taxon>Lactobacillales</taxon>
        <taxon>Lactobacillaceae</taxon>
        <taxon>Limosilactobacillus</taxon>
    </lineage>
</organism>
<dbReference type="GeneID" id="57113950"/>
<dbReference type="EMBL" id="JROC01000036">
    <property type="protein sequence ID" value="KGL66465.1"/>
    <property type="molecule type" value="Genomic_DNA"/>
</dbReference>
<evidence type="ECO:0000313" key="4">
    <source>
        <dbReference type="EMBL" id="QOL69210.1"/>
    </source>
</evidence>
<dbReference type="InterPro" id="IPR021324">
    <property type="entry name" value="DUF2929"/>
</dbReference>
<evidence type="ECO:0000313" key="6">
    <source>
        <dbReference type="Proteomes" id="UP000593929"/>
    </source>
</evidence>
<dbReference type="EMBL" id="JAQOND010000019">
    <property type="protein sequence ID" value="MDC2827536.1"/>
    <property type="molecule type" value="Genomic_DNA"/>
</dbReference>
<dbReference type="EMBL" id="CP062966">
    <property type="protein sequence ID" value="QOL69210.1"/>
    <property type="molecule type" value="Genomic_DNA"/>
</dbReference>
<gene>
    <name evidence="4" type="ORF">LM011_07315</name>
    <name evidence="2" type="ORF">LX03_08995</name>
    <name evidence="3" type="ORF">PO158_04450</name>
</gene>
<keyword evidence="1" id="KW-0472">Membrane</keyword>
<evidence type="ECO:0000313" key="2">
    <source>
        <dbReference type="EMBL" id="KGL66465.1"/>
    </source>
</evidence>
<accession>A0A099YD75</accession>
<dbReference type="AlphaFoldDB" id="A0A099YD75"/>
<dbReference type="RefSeq" id="WP_033934762.1">
    <property type="nucleotide sequence ID" value="NZ_CABMGR010000009.1"/>
</dbReference>
<keyword evidence="1" id="KW-1133">Transmembrane helix</keyword>
<reference evidence="3" key="3">
    <citation type="submission" date="2023-01" db="EMBL/GenBank/DDBJ databases">
        <title>Genome analysis of 13 Lactobacillus isolated from gut of wild boar.</title>
        <authorList>
            <person name="Papp P."/>
            <person name="Libisch B."/>
            <person name="Nagy T."/>
            <person name="Olasz F."/>
        </authorList>
    </citation>
    <scope>NUCLEOTIDE SEQUENCE</scope>
    <source>
        <strain evidence="3">F108</strain>
    </source>
</reference>